<keyword evidence="2" id="KW-0507">mRNA processing</keyword>
<dbReference type="InterPro" id="IPR038737">
    <property type="entry name" value="SF3b_su1-like"/>
</dbReference>
<keyword evidence="4" id="KW-1185">Reference proteome</keyword>
<dbReference type="PANTHER" id="PTHR12097">
    <property type="entry name" value="SPLICING FACTOR 3B, SUBUNIT 1-RELATED"/>
    <property type="match status" value="1"/>
</dbReference>
<dbReference type="InterPro" id="IPR011989">
    <property type="entry name" value="ARM-like"/>
</dbReference>
<sequence>MVLKEEPNDIIIELIGKLQSNAVHTRQQAAKQLNAYSITQVCNFSLPVLKSASTSVYEKQRICEYLVKRANSSTVGSFDDVQGTVSDILNRSQTLLSSEEPLRASAKRLIASLSRVLGIKKFVSCMGPLFNTCHSDVRCCKISAQCLSICADVHGVTLLMPLFATLAKSDDVINRIIFLETIPYLDFPAVVLSRLLNLVNTLLTDTRINVVNLAAKSLAILIKKTPSSIFNITLFDESKHILTARMHRGNVYILKCLCLIHSYLSNVSRDMCEISQLEDIMTALIQISNADELVSLQICLHCISVLNKNSGQRSWFFNTLYKPTKFVPLLTEIVVSLNIENSELIERIRHGDRLLAVNVIASSPQLLVNNDELEHLIDIITSEIKETFPIQVSSSAALNVAKALRHNLGRSGNPSTNSDNLTAIFINNLLQLSKSADTASRERAYEMLSASGEYLSAKQQEFVLMHLSEQLGEEYPNVLGAVIKATERFIICSQTCDGTLVPKLVPILRNRSELVQEPVVDLLKTLALVSGDLVPAREWMNACNELLALQSSPKVRVRHAASATFAKISAVVGPAAVAGSLLVQFKSNNRQIRVTAAAAIASIAAENGTFGVLPLLLYEYSQSNADNVKQSVLKSVQFMSEFCDDIPLYVESLLSFVQFSMLQTSQSYRQTTAAIIERMAQKSKGYDLEPLFVHFLNALMPSIYETSNHVHARVIAAIQKLTTVLGPGVIINYLLAGLFHPARKVRTAYWDAFNAVNATFPITTLVPVQSFDGLEDVRDVW</sequence>
<reference evidence="3 4" key="1">
    <citation type="journal article" date="2023" name="Elife">
        <title>Identification of key yeast species and microbe-microbe interactions impacting larval growth of Drosophila in the wild.</title>
        <authorList>
            <person name="Mure A."/>
            <person name="Sugiura Y."/>
            <person name="Maeda R."/>
            <person name="Honda K."/>
            <person name="Sakurai N."/>
            <person name="Takahashi Y."/>
            <person name="Watada M."/>
            <person name="Katoh T."/>
            <person name="Gotoh A."/>
            <person name="Gotoh Y."/>
            <person name="Taniguchi I."/>
            <person name="Nakamura K."/>
            <person name="Hayashi T."/>
            <person name="Katayama T."/>
            <person name="Uemura T."/>
            <person name="Hattori Y."/>
        </authorList>
    </citation>
    <scope>NUCLEOTIDE SEQUENCE [LARGE SCALE GENOMIC DNA]</scope>
    <source>
        <strain evidence="3 4">SB-73</strain>
    </source>
</reference>
<evidence type="ECO:0000256" key="2">
    <source>
        <dbReference type="ARBA" id="ARBA00022728"/>
    </source>
</evidence>
<comment type="caution">
    <text evidence="3">The sequence shown here is derived from an EMBL/GenBank/DDBJ whole genome shotgun (WGS) entry which is preliminary data.</text>
</comment>
<gene>
    <name evidence="3" type="ORF">DASB73_018640</name>
</gene>
<dbReference type="SUPFAM" id="SSF48371">
    <property type="entry name" value="ARM repeat"/>
    <property type="match status" value="1"/>
</dbReference>
<dbReference type="Gene3D" id="1.25.10.10">
    <property type="entry name" value="Leucine-rich Repeat Variant"/>
    <property type="match status" value="2"/>
</dbReference>
<proteinExistence type="inferred from homology"/>
<keyword evidence="2" id="KW-0508">mRNA splicing</keyword>
<name>A0AAV5RJW5_STABA</name>
<evidence type="ECO:0000313" key="4">
    <source>
        <dbReference type="Proteomes" id="UP001362899"/>
    </source>
</evidence>
<dbReference type="EMBL" id="BTGC01000003">
    <property type="protein sequence ID" value="GMM50906.1"/>
    <property type="molecule type" value="Genomic_DNA"/>
</dbReference>
<dbReference type="GO" id="GO:0003729">
    <property type="term" value="F:mRNA binding"/>
    <property type="evidence" value="ECO:0007669"/>
    <property type="project" value="InterPro"/>
</dbReference>
<dbReference type="GO" id="GO:0005681">
    <property type="term" value="C:spliceosomal complex"/>
    <property type="evidence" value="ECO:0007669"/>
    <property type="project" value="UniProtKB-KW"/>
</dbReference>
<evidence type="ECO:0000313" key="3">
    <source>
        <dbReference type="EMBL" id="GMM50906.1"/>
    </source>
</evidence>
<organism evidence="3 4">
    <name type="scientific">Starmerella bacillaris</name>
    <name type="common">Yeast</name>
    <name type="synonym">Candida zemplinina</name>
    <dbReference type="NCBI Taxonomy" id="1247836"/>
    <lineage>
        <taxon>Eukaryota</taxon>
        <taxon>Fungi</taxon>
        <taxon>Dikarya</taxon>
        <taxon>Ascomycota</taxon>
        <taxon>Saccharomycotina</taxon>
        <taxon>Dipodascomycetes</taxon>
        <taxon>Dipodascales</taxon>
        <taxon>Trichomonascaceae</taxon>
        <taxon>Starmerella</taxon>
    </lineage>
</organism>
<dbReference type="GO" id="GO:0000245">
    <property type="term" value="P:spliceosomal complex assembly"/>
    <property type="evidence" value="ECO:0007669"/>
    <property type="project" value="InterPro"/>
</dbReference>
<dbReference type="Proteomes" id="UP001362899">
    <property type="component" value="Unassembled WGS sequence"/>
</dbReference>
<comment type="similarity">
    <text evidence="1">Belongs to the SF3B1 family.</text>
</comment>
<evidence type="ECO:0000256" key="1">
    <source>
        <dbReference type="ARBA" id="ARBA00005754"/>
    </source>
</evidence>
<dbReference type="InterPro" id="IPR016024">
    <property type="entry name" value="ARM-type_fold"/>
</dbReference>
<dbReference type="AlphaFoldDB" id="A0AAV5RJW5"/>
<protein>
    <submittedName>
        <fullName evidence="3">U2 snRNP complex subunit</fullName>
    </submittedName>
</protein>
<keyword evidence="2" id="KW-0747">Spliceosome</keyword>
<accession>A0AAV5RJW5</accession>